<proteinExistence type="predicted"/>
<accession>A0A8S0WR38</accession>
<gene>
    <name evidence="1" type="ORF">METHB2_50070</name>
</gene>
<sequence length="52" mass="5946">MATTKTKTLILHIDPVNKEGLRLLAEKEPRSLTPMVEVIIRDYCKLQNITLP</sequence>
<evidence type="ECO:0000313" key="1">
    <source>
        <dbReference type="EMBL" id="CAA9891799.1"/>
    </source>
</evidence>
<keyword evidence="2" id="KW-1185">Reference proteome</keyword>
<dbReference type="Proteomes" id="UP000494216">
    <property type="component" value="Unassembled WGS sequence"/>
</dbReference>
<reference evidence="1 2" key="1">
    <citation type="submission" date="2020-02" db="EMBL/GenBank/DDBJ databases">
        <authorList>
            <person name="Hogendoorn C."/>
        </authorList>
    </citation>
    <scope>NUCLEOTIDE SEQUENCE [LARGE SCALE GENOMIC DNA]</scope>
    <source>
        <strain evidence="1">METHB21</strain>
    </source>
</reference>
<evidence type="ECO:0000313" key="2">
    <source>
        <dbReference type="Proteomes" id="UP000494216"/>
    </source>
</evidence>
<comment type="caution">
    <text evidence="1">The sequence shown here is derived from an EMBL/GenBank/DDBJ whole genome shotgun (WGS) entry which is preliminary data.</text>
</comment>
<protein>
    <submittedName>
        <fullName evidence="1">Uncharacterized protein</fullName>
    </submittedName>
</protein>
<organism evidence="1 2">
    <name type="scientific">Candidatus Methylobacter favarea</name>
    <dbReference type="NCBI Taxonomy" id="2707345"/>
    <lineage>
        <taxon>Bacteria</taxon>
        <taxon>Pseudomonadati</taxon>
        <taxon>Pseudomonadota</taxon>
        <taxon>Gammaproteobacteria</taxon>
        <taxon>Methylococcales</taxon>
        <taxon>Methylococcaceae</taxon>
        <taxon>Methylobacter</taxon>
    </lineage>
</organism>
<name>A0A8S0WR38_9GAMM</name>
<dbReference type="AlphaFoldDB" id="A0A8S0WR38"/>
<dbReference type="EMBL" id="CADCXN010000080">
    <property type="protein sequence ID" value="CAA9891799.1"/>
    <property type="molecule type" value="Genomic_DNA"/>
</dbReference>